<reference evidence="5" key="1">
    <citation type="journal article" date="2021" name="Proc. Natl. Acad. Sci. U.S.A.">
        <title>A Catalog of Tens of Thousands of Viruses from Human Metagenomes Reveals Hidden Associations with Chronic Diseases.</title>
        <authorList>
            <person name="Tisza M.J."/>
            <person name="Buck C.B."/>
        </authorList>
    </citation>
    <scope>NUCLEOTIDE SEQUENCE</scope>
    <source>
        <strain evidence="5">Ctiam3</strain>
    </source>
</reference>
<dbReference type="InterPro" id="IPR001387">
    <property type="entry name" value="Cro/C1-type_HTH"/>
</dbReference>
<organism evidence="5">
    <name type="scientific">Siphoviridae sp. ctiam3</name>
    <dbReference type="NCBI Taxonomy" id="2825624"/>
    <lineage>
        <taxon>Viruses</taxon>
        <taxon>Duplodnaviria</taxon>
        <taxon>Heunggongvirae</taxon>
        <taxon>Uroviricota</taxon>
        <taxon>Caudoviricetes</taxon>
    </lineage>
</organism>
<keyword evidence="3" id="KW-0804">Transcription</keyword>
<proteinExistence type="predicted"/>
<evidence type="ECO:0000256" key="1">
    <source>
        <dbReference type="ARBA" id="ARBA00023015"/>
    </source>
</evidence>
<dbReference type="PROSITE" id="PS50943">
    <property type="entry name" value="HTH_CROC1"/>
    <property type="match status" value="1"/>
</dbReference>
<dbReference type="SMART" id="SM00530">
    <property type="entry name" value="HTH_XRE"/>
    <property type="match status" value="1"/>
</dbReference>
<protein>
    <recommendedName>
        <fullName evidence="4">HTH cro/C1-type domain-containing protein</fullName>
    </recommendedName>
</protein>
<evidence type="ECO:0000256" key="3">
    <source>
        <dbReference type="ARBA" id="ARBA00023163"/>
    </source>
</evidence>
<keyword evidence="2" id="KW-0238">DNA-binding</keyword>
<dbReference type="EMBL" id="BK015338">
    <property type="protein sequence ID" value="DAE01992.1"/>
    <property type="molecule type" value="Genomic_DNA"/>
</dbReference>
<dbReference type="InterPro" id="IPR010982">
    <property type="entry name" value="Lambda_DNA-bd_dom_sf"/>
</dbReference>
<dbReference type="CDD" id="cd00093">
    <property type="entry name" value="HTH_XRE"/>
    <property type="match status" value="1"/>
</dbReference>
<evidence type="ECO:0000259" key="4">
    <source>
        <dbReference type="PROSITE" id="PS50943"/>
    </source>
</evidence>
<sequence length="126" mass="14744">MTTESFSNKLKKLLDEKNLSPKDLSTLTGIKESIIHALIAGKYSPYIDERVRIAKILNVGIERLYEQDDSKPWASREYFKVKYRELKELATSIVDKIENDGVELSKENMNALLNLLRLEIMYRYRM</sequence>
<keyword evidence="1" id="KW-0805">Transcription regulation</keyword>
<dbReference type="SUPFAM" id="SSF47413">
    <property type="entry name" value="lambda repressor-like DNA-binding domains"/>
    <property type="match status" value="1"/>
</dbReference>
<dbReference type="PANTHER" id="PTHR40661">
    <property type="match status" value="1"/>
</dbReference>
<evidence type="ECO:0000256" key="2">
    <source>
        <dbReference type="ARBA" id="ARBA00023125"/>
    </source>
</evidence>
<dbReference type="Pfam" id="PF13443">
    <property type="entry name" value="HTH_26"/>
    <property type="match status" value="1"/>
</dbReference>
<dbReference type="Gene3D" id="1.10.260.40">
    <property type="entry name" value="lambda repressor-like DNA-binding domains"/>
    <property type="match status" value="1"/>
</dbReference>
<accession>A0A8S5P5S7</accession>
<evidence type="ECO:0000313" key="5">
    <source>
        <dbReference type="EMBL" id="DAE01992.1"/>
    </source>
</evidence>
<dbReference type="PANTHER" id="PTHR40661:SF3">
    <property type="entry name" value="FELS-1 PROPHAGE TRANSCRIPTIONAL REGULATOR"/>
    <property type="match status" value="1"/>
</dbReference>
<name>A0A8S5P5S7_9CAUD</name>
<dbReference type="GO" id="GO:0003677">
    <property type="term" value="F:DNA binding"/>
    <property type="evidence" value="ECO:0007669"/>
    <property type="project" value="UniProtKB-KW"/>
</dbReference>
<feature type="domain" description="HTH cro/C1-type" evidence="4">
    <location>
        <begin position="10"/>
        <end position="64"/>
    </location>
</feature>